<evidence type="ECO:0000313" key="2">
    <source>
        <dbReference type="Proteomes" id="UP000559885"/>
    </source>
</evidence>
<organism evidence="1 2">
    <name type="scientific">Listeria aquatica</name>
    <dbReference type="NCBI Taxonomy" id="1494960"/>
    <lineage>
        <taxon>Bacteria</taxon>
        <taxon>Bacillati</taxon>
        <taxon>Bacillota</taxon>
        <taxon>Bacilli</taxon>
        <taxon>Bacillales</taxon>
        <taxon>Listeriaceae</taxon>
        <taxon>Listeria</taxon>
    </lineage>
</organism>
<comment type="caution">
    <text evidence="1">The sequence shown here is derived from an EMBL/GenBank/DDBJ whole genome shotgun (WGS) entry which is preliminary data.</text>
</comment>
<proteinExistence type="predicted"/>
<protein>
    <submittedName>
        <fullName evidence="1">Uncharacterized protein</fullName>
    </submittedName>
</protein>
<sequence length="255" mass="30290">MVQKIAVLGTCFSRNFLNSSDYFNPEYKKHYSVSFTQFHSSMITLITEPFFFNIDHYEDIPPEKKKFVVADFEKHFFQELKQKTPDFLIIDLYTDALKKIAFIKANQAVTISPIIEQSRIRQDLPIKKLVSQENWQQFLEEWIRAVQLFKEKISPYLAEEQLILNQAELTTSYFDARGEKVAYKNLSQLMQYNQLWWELDQHFLKIFPKANVISMRGEAYIGDARYPFGHSVAHYQSDYYKKLYSKFNHVIRGES</sequence>
<dbReference type="InterPro" id="IPR046237">
    <property type="entry name" value="DUF6270"/>
</dbReference>
<name>A0A841ZNL1_9LIST</name>
<dbReference type="Proteomes" id="UP000559885">
    <property type="component" value="Unassembled WGS sequence"/>
</dbReference>
<dbReference type="EMBL" id="JAARRM010000003">
    <property type="protein sequence ID" value="MBC1521743.1"/>
    <property type="molecule type" value="Genomic_DNA"/>
</dbReference>
<reference evidence="1 2" key="1">
    <citation type="submission" date="2020-03" db="EMBL/GenBank/DDBJ databases">
        <title>Soil Listeria distribution.</title>
        <authorList>
            <person name="Liao J."/>
            <person name="Wiedmann M."/>
        </authorList>
    </citation>
    <scope>NUCLEOTIDE SEQUENCE [LARGE SCALE GENOMIC DNA]</scope>
    <source>
        <strain evidence="1 2">FSL L7-1507</strain>
    </source>
</reference>
<accession>A0A841ZNL1</accession>
<gene>
    <name evidence="1" type="ORF">HB912_08795</name>
</gene>
<dbReference type="Pfam" id="PF19786">
    <property type="entry name" value="DUF6270"/>
    <property type="match status" value="1"/>
</dbReference>
<dbReference type="RefSeq" id="WP_185373872.1">
    <property type="nucleotide sequence ID" value="NZ_JAARRM010000003.1"/>
</dbReference>
<dbReference type="AlphaFoldDB" id="A0A841ZNL1"/>
<evidence type="ECO:0000313" key="1">
    <source>
        <dbReference type="EMBL" id="MBC1521743.1"/>
    </source>
</evidence>